<proteinExistence type="predicted"/>
<dbReference type="AlphaFoldDB" id="A0A1J1I865"/>
<sequence>MSMFHEFWGVCKSKLAYLHPQTSKAFVSFISFTDFINKRLAFLQGKVSKHIYSCCEAYVKILIMCLKVFLEIFRYSKLPTINSTQLNSSHCKNM</sequence>
<name>A0A1J1I865_9DIPT</name>
<reference evidence="1 2" key="1">
    <citation type="submission" date="2015-04" db="EMBL/GenBank/DDBJ databases">
        <authorList>
            <person name="Syromyatnikov M.Y."/>
            <person name="Popov V.N."/>
        </authorList>
    </citation>
    <scope>NUCLEOTIDE SEQUENCE [LARGE SCALE GENOMIC DNA]</scope>
</reference>
<protein>
    <submittedName>
        <fullName evidence="1">CLUMA_CG010109, isoform A</fullName>
    </submittedName>
</protein>
<gene>
    <name evidence="1" type="ORF">CLUMA_CG010109</name>
</gene>
<keyword evidence="2" id="KW-1185">Reference proteome</keyword>
<organism evidence="1 2">
    <name type="scientific">Clunio marinus</name>
    <dbReference type="NCBI Taxonomy" id="568069"/>
    <lineage>
        <taxon>Eukaryota</taxon>
        <taxon>Metazoa</taxon>
        <taxon>Ecdysozoa</taxon>
        <taxon>Arthropoda</taxon>
        <taxon>Hexapoda</taxon>
        <taxon>Insecta</taxon>
        <taxon>Pterygota</taxon>
        <taxon>Neoptera</taxon>
        <taxon>Endopterygota</taxon>
        <taxon>Diptera</taxon>
        <taxon>Nematocera</taxon>
        <taxon>Chironomoidea</taxon>
        <taxon>Chironomidae</taxon>
        <taxon>Clunio</taxon>
    </lineage>
</organism>
<evidence type="ECO:0000313" key="1">
    <source>
        <dbReference type="EMBL" id="CRK96479.1"/>
    </source>
</evidence>
<evidence type="ECO:0000313" key="2">
    <source>
        <dbReference type="Proteomes" id="UP000183832"/>
    </source>
</evidence>
<accession>A0A1J1I865</accession>
<dbReference type="Proteomes" id="UP000183832">
    <property type="component" value="Unassembled WGS sequence"/>
</dbReference>
<dbReference type="EMBL" id="CVRI01000044">
    <property type="protein sequence ID" value="CRK96479.1"/>
    <property type="molecule type" value="Genomic_DNA"/>
</dbReference>